<accession>A0A2U2P988</accession>
<dbReference type="EMBL" id="QEAS01000067">
    <property type="protein sequence ID" value="PWG77905.1"/>
    <property type="molecule type" value="Genomic_DNA"/>
</dbReference>
<keyword evidence="2" id="KW-1185">Reference proteome</keyword>
<evidence type="ECO:0000313" key="2">
    <source>
        <dbReference type="Proteomes" id="UP000245647"/>
    </source>
</evidence>
<protein>
    <recommendedName>
        <fullName evidence="3">Peptidase S74 domain-containing protein</fullName>
    </recommendedName>
</protein>
<gene>
    <name evidence="1" type="ORF">DDR33_25045</name>
</gene>
<organism evidence="1 2">
    <name type="scientific">Pararcticibacter amylolyticus</name>
    <dbReference type="NCBI Taxonomy" id="2173175"/>
    <lineage>
        <taxon>Bacteria</taxon>
        <taxon>Pseudomonadati</taxon>
        <taxon>Bacteroidota</taxon>
        <taxon>Sphingobacteriia</taxon>
        <taxon>Sphingobacteriales</taxon>
        <taxon>Sphingobacteriaceae</taxon>
        <taxon>Pararcticibacter</taxon>
    </lineage>
</organism>
<dbReference type="AlphaFoldDB" id="A0A2U2P988"/>
<sequence>MENVVFSPNANIYLRTEKKTPEWKLSLRKKGFEYLNLQTQKMSSIKTNHIMRKFFLSLLIAALVQVHCIAQTNKLESTGNAGIGTTNPASKLHIVTGGVDPNLGNTAVNSNGLLLQANTGGRSGNTGAQIEFALPAGTDGGNIWGQARIITIPGNTLNGDATGKMIFGTRRQYDKVGAGMQWYYGDDITVDGRGQVGIGTNTPASALDVSGNLTLRNYVNLNGKGAAINFTSYGSDHPGPAIRSELATAEGVNSRSKLVLSSYWMAYKDEITLVDGRVGILTSNPKETLSVNGDIRAHEIKVETANWPDYVFTPQFQRRPLAELERFVLENNHLP</sequence>
<evidence type="ECO:0000313" key="1">
    <source>
        <dbReference type="EMBL" id="PWG77905.1"/>
    </source>
</evidence>
<comment type="caution">
    <text evidence="1">The sequence shown here is derived from an EMBL/GenBank/DDBJ whole genome shotgun (WGS) entry which is preliminary data.</text>
</comment>
<feature type="non-terminal residue" evidence="1">
    <location>
        <position position="335"/>
    </location>
</feature>
<name>A0A2U2P988_9SPHI</name>
<reference evidence="1 2" key="1">
    <citation type="submission" date="2018-04" db="EMBL/GenBank/DDBJ databases">
        <title>Pedobacter chongqingensis sp. nov., isolated from a rottenly hemp rope.</title>
        <authorList>
            <person name="Cai Y."/>
        </authorList>
    </citation>
    <scope>NUCLEOTIDE SEQUENCE [LARGE SCALE GENOMIC DNA]</scope>
    <source>
        <strain evidence="1 2">FJ4-8</strain>
    </source>
</reference>
<proteinExistence type="predicted"/>
<dbReference type="Proteomes" id="UP000245647">
    <property type="component" value="Unassembled WGS sequence"/>
</dbReference>
<evidence type="ECO:0008006" key="3">
    <source>
        <dbReference type="Google" id="ProtNLM"/>
    </source>
</evidence>